<evidence type="ECO:0000256" key="10">
    <source>
        <dbReference type="ARBA" id="ARBA00044991"/>
    </source>
</evidence>
<dbReference type="Pfam" id="PF00702">
    <property type="entry name" value="Hydrolase"/>
    <property type="match status" value="1"/>
</dbReference>
<keyword evidence="6 11" id="KW-0413">Isomerase</keyword>
<proteinExistence type="inferred from homology"/>
<reference evidence="11 12" key="1">
    <citation type="submission" date="2024-11" db="EMBL/GenBank/DDBJ databases">
        <authorList>
            <person name="Heng Y.C."/>
            <person name="Lim A.C.H."/>
            <person name="Lee J.K.Y."/>
            <person name="Kittelmann S."/>
        </authorList>
    </citation>
    <scope>NUCLEOTIDE SEQUENCE [LARGE SCALE GENOMIC DNA]</scope>
    <source>
        <strain evidence="11 12">WILCCON 0202</strain>
    </source>
</reference>
<sequence length="215" mass="23948">MKKIEACLFDLDGVLVDTAKYHYLAWKKLANELGFQFTEENNERLKGVSRMKSLEILLEIGGENLDDNTKIALAEKKNNWYVEYISKMDESEILPGVKEFLIAVRKAGIKTCLGSVSKNAMTILKRINLIEYFDGIIDGNMVTNAKPDPEVFVKGTEILGVTAENCVVFEDAIAGIEAAHRAHMYAVGVGSPKTLKEANKVISGFENINLDILRF</sequence>
<dbReference type="InterPro" id="IPR036412">
    <property type="entry name" value="HAD-like_sf"/>
</dbReference>
<comment type="catalytic activity">
    <reaction evidence="8">
        <text>beta-D-glucose 1-phosphate = beta-D-glucose 6-phosphate</text>
        <dbReference type="Rhea" id="RHEA:20113"/>
        <dbReference type="ChEBI" id="CHEBI:57684"/>
        <dbReference type="ChEBI" id="CHEBI:58247"/>
        <dbReference type="EC" id="5.4.2.6"/>
    </reaction>
</comment>
<evidence type="ECO:0000256" key="6">
    <source>
        <dbReference type="ARBA" id="ARBA00023235"/>
    </source>
</evidence>
<dbReference type="InterPro" id="IPR051600">
    <property type="entry name" value="Beta-PGM-like"/>
</dbReference>
<dbReference type="Proteomes" id="UP001623661">
    <property type="component" value="Unassembled WGS sequence"/>
</dbReference>
<keyword evidence="12" id="KW-1185">Reference proteome</keyword>
<dbReference type="InterPro" id="IPR023214">
    <property type="entry name" value="HAD_sf"/>
</dbReference>
<dbReference type="NCBIfam" id="TIGR01990">
    <property type="entry name" value="bPGM"/>
    <property type="match status" value="1"/>
</dbReference>
<dbReference type="SUPFAM" id="SSF56784">
    <property type="entry name" value="HAD-like"/>
    <property type="match status" value="1"/>
</dbReference>
<evidence type="ECO:0000256" key="9">
    <source>
        <dbReference type="ARBA" id="ARBA00044968"/>
    </source>
</evidence>
<accession>A0ABW8TP08</accession>
<evidence type="ECO:0000313" key="11">
    <source>
        <dbReference type="EMBL" id="MFL0267457.1"/>
    </source>
</evidence>
<dbReference type="EMBL" id="JBJHZY010000001">
    <property type="protein sequence ID" value="MFL0267457.1"/>
    <property type="molecule type" value="Genomic_DNA"/>
</dbReference>
<dbReference type="SFLD" id="SFLDG01135">
    <property type="entry name" value="C1.5.6:_HAD__Beta-PGM__Phospha"/>
    <property type="match status" value="1"/>
</dbReference>
<dbReference type="GO" id="GO:0008801">
    <property type="term" value="F:beta-phosphoglucomutase activity"/>
    <property type="evidence" value="ECO:0007669"/>
    <property type="project" value="UniProtKB-EC"/>
</dbReference>
<dbReference type="InterPro" id="IPR010972">
    <property type="entry name" value="Beta-PGM"/>
</dbReference>
<comment type="caution">
    <text evidence="11">The sequence shown here is derived from an EMBL/GenBank/DDBJ whole genome shotgun (WGS) entry which is preliminary data.</text>
</comment>
<dbReference type="SFLD" id="SFLDS00003">
    <property type="entry name" value="Haloacid_Dehalogenase"/>
    <property type="match status" value="1"/>
</dbReference>
<keyword evidence="5" id="KW-0460">Magnesium</keyword>
<dbReference type="PANTHER" id="PTHR46193:SF18">
    <property type="entry name" value="HEXITOL PHOSPHATASE B"/>
    <property type="match status" value="1"/>
</dbReference>
<dbReference type="Gene3D" id="3.40.50.1000">
    <property type="entry name" value="HAD superfamily/HAD-like"/>
    <property type="match status" value="1"/>
</dbReference>
<dbReference type="NCBIfam" id="TIGR01509">
    <property type="entry name" value="HAD-SF-IA-v3"/>
    <property type="match status" value="1"/>
</dbReference>
<dbReference type="InterPro" id="IPR010976">
    <property type="entry name" value="B-phosphoglucomutase_hydrolase"/>
</dbReference>
<dbReference type="PANTHER" id="PTHR46193">
    <property type="entry name" value="6-PHOSPHOGLUCONATE PHOSPHATASE"/>
    <property type="match status" value="1"/>
</dbReference>
<dbReference type="SFLD" id="SFLDG01129">
    <property type="entry name" value="C1.5:_HAD__Beta-PGM__Phosphata"/>
    <property type="match status" value="1"/>
</dbReference>
<protein>
    <recommendedName>
        <fullName evidence="10">Beta-phosphoglucomutase</fullName>
        <ecNumber evidence="9">5.4.2.6</ecNumber>
    </recommendedName>
</protein>
<dbReference type="Gene3D" id="1.10.150.240">
    <property type="entry name" value="Putative phosphatase, domain 2"/>
    <property type="match status" value="1"/>
</dbReference>
<evidence type="ECO:0000256" key="7">
    <source>
        <dbReference type="ARBA" id="ARBA00023277"/>
    </source>
</evidence>
<evidence type="ECO:0000256" key="5">
    <source>
        <dbReference type="ARBA" id="ARBA00022842"/>
    </source>
</evidence>
<evidence type="ECO:0000256" key="2">
    <source>
        <dbReference type="ARBA" id="ARBA00006171"/>
    </source>
</evidence>
<dbReference type="InterPro" id="IPR006439">
    <property type="entry name" value="HAD-SF_hydro_IA"/>
</dbReference>
<gene>
    <name evidence="11" type="primary">pgmB</name>
    <name evidence="11" type="ORF">ACJDUH_05015</name>
</gene>
<evidence type="ECO:0000256" key="3">
    <source>
        <dbReference type="ARBA" id="ARBA00022553"/>
    </source>
</evidence>
<keyword evidence="3" id="KW-0597">Phosphoprotein</keyword>
<evidence type="ECO:0000256" key="4">
    <source>
        <dbReference type="ARBA" id="ARBA00022723"/>
    </source>
</evidence>
<evidence type="ECO:0000256" key="1">
    <source>
        <dbReference type="ARBA" id="ARBA00001946"/>
    </source>
</evidence>
<dbReference type="EC" id="5.4.2.6" evidence="9"/>
<dbReference type="InterPro" id="IPR023198">
    <property type="entry name" value="PGP-like_dom2"/>
</dbReference>
<name>A0ABW8TP08_9CLOT</name>
<comment type="cofactor">
    <cofactor evidence="1">
        <name>Mg(2+)</name>
        <dbReference type="ChEBI" id="CHEBI:18420"/>
    </cofactor>
</comment>
<dbReference type="CDD" id="cd02598">
    <property type="entry name" value="HAD_BPGM"/>
    <property type="match status" value="1"/>
</dbReference>
<evidence type="ECO:0000313" key="12">
    <source>
        <dbReference type="Proteomes" id="UP001623661"/>
    </source>
</evidence>
<comment type="similarity">
    <text evidence="2">Belongs to the HAD-like hydrolase superfamily. CbbY/CbbZ/Gph/YieH family.</text>
</comment>
<dbReference type="NCBIfam" id="TIGR02009">
    <property type="entry name" value="PGMB-YQAB-SF"/>
    <property type="match status" value="1"/>
</dbReference>
<organism evidence="11 12">
    <name type="scientific">Candidatus Clostridium radicumherbarum</name>
    <dbReference type="NCBI Taxonomy" id="3381662"/>
    <lineage>
        <taxon>Bacteria</taxon>
        <taxon>Bacillati</taxon>
        <taxon>Bacillota</taxon>
        <taxon>Clostridia</taxon>
        <taxon>Eubacteriales</taxon>
        <taxon>Clostridiaceae</taxon>
        <taxon>Clostridium</taxon>
    </lineage>
</organism>
<keyword evidence="7" id="KW-0119">Carbohydrate metabolism</keyword>
<dbReference type="RefSeq" id="WP_406764060.1">
    <property type="nucleotide sequence ID" value="NZ_JBJHZY010000001.1"/>
</dbReference>
<keyword evidence="4" id="KW-0479">Metal-binding</keyword>
<evidence type="ECO:0000256" key="8">
    <source>
        <dbReference type="ARBA" id="ARBA00044926"/>
    </source>
</evidence>